<dbReference type="EMBL" id="UYRT01094006">
    <property type="protein sequence ID" value="VDN39313.1"/>
    <property type="molecule type" value="Genomic_DNA"/>
</dbReference>
<sequence length="144" mass="16368">AYKETPNKHINTQKHTHTRTHTRTHTHAHTHTHTHTHTRTHTYIYIHIKNVHVYVCAYVICVDAGDGATQWNERYPGGGHSRKRGFASNNSGSANLAQREMKLFEIICDNVGSDDSATEDDDVDDGCEDDDDIERDNGSDDRER</sequence>
<feature type="region of interest" description="Disordered" evidence="1">
    <location>
        <begin position="112"/>
        <end position="144"/>
    </location>
</feature>
<dbReference type="AlphaFoldDB" id="A0A183EM12"/>
<reference evidence="2 3" key="2">
    <citation type="submission" date="2018-11" db="EMBL/GenBank/DDBJ databases">
        <authorList>
            <consortium name="Pathogen Informatics"/>
        </authorList>
    </citation>
    <scope>NUCLEOTIDE SEQUENCE [LARGE SCALE GENOMIC DNA]</scope>
</reference>
<proteinExistence type="predicted"/>
<organism evidence="4">
    <name type="scientific">Gongylonema pulchrum</name>
    <dbReference type="NCBI Taxonomy" id="637853"/>
    <lineage>
        <taxon>Eukaryota</taxon>
        <taxon>Metazoa</taxon>
        <taxon>Ecdysozoa</taxon>
        <taxon>Nematoda</taxon>
        <taxon>Chromadorea</taxon>
        <taxon>Rhabditida</taxon>
        <taxon>Spirurina</taxon>
        <taxon>Spiruromorpha</taxon>
        <taxon>Spiruroidea</taxon>
        <taxon>Gongylonematidae</taxon>
        <taxon>Gongylonema</taxon>
    </lineage>
</organism>
<protein>
    <submittedName>
        <fullName evidence="4">Obg domain-containing protein</fullName>
    </submittedName>
</protein>
<feature type="region of interest" description="Disordered" evidence="1">
    <location>
        <begin position="1"/>
        <end position="36"/>
    </location>
</feature>
<name>A0A183EM12_9BILA</name>
<feature type="compositionally biased region" description="Acidic residues" evidence="1">
    <location>
        <begin position="116"/>
        <end position="134"/>
    </location>
</feature>
<evidence type="ECO:0000313" key="3">
    <source>
        <dbReference type="Proteomes" id="UP000271098"/>
    </source>
</evidence>
<keyword evidence="3" id="KW-1185">Reference proteome</keyword>
<evidence type="ECO:0000313" key="2">
    <source>
        <dbReference type="EMBL" id="VDN39313.1"/>
    </source>
</evidence>
<evidence type="ECO:0000313" key="4">
    <source>
        <dbReference type="WBParaSite" id="GPUH_0002203001-mRNA-1"/>
    </source>
</evidence>
<dbReference type="Proteomes" id="UP000271098">
    <property type="component" value="Unassembled WGS sequence"/>
</dbReference>
<feature type="region of interest" description="Disordered" evidence="1">
    <location>
        <begin position="74"/>
        <end position="93"/>
    </location>
</feature>
<accession>A0A183EM12</accession>
<dbReference type="WBParaSite" id="GPUH_0002203001-mRNA-1">
    <property type="protein sequence ID" value="GPUH_0002203001-mRNA-1"/>
    <property type="gene ID" value="GPUH_0002203001"/>
</dbReference>
<gene>
    <name evidence="2" type="ORF">GPUH_LOCUS22003</name>
</gene>
<evidence type="ECO:0000256" key="1">
    <source>
        <dbReference type="SAM" id="MobiDB-lite"/>
    </source>
</evidence>
<reference evidence="4" key="1">
    <citation type="submission" date="2016-06" db="UniProtKB">
        <authorList>
            <consortium name="WormBaseParasite"/>
        </authorList>
    </citation>
    <scope>IDENTIFICATION</scope>
</reference>
<feature type="compositionally biased region" description="Basic and acidic residues" evidence="1">
    <location>
        <begin position="135"/>
        <end position="144"/>
    </location>
</feature>
<feature type="compositionally biased region" description="Basic residues" evidence="1">
    <location>
        <begin position="11"/>
        <end position="36"/>
    </location>
</feature>